<reference evidence="8 9" key="1">
    <citation type="submission" date="2020-03" db="EMBL/GenBank/DDBJ databases">
        <title>Draft Genome Sequence of Cudoniella acicularis.</title>
        <authorList>
            <person name="Buettner E."/>
            <person name="Kellner H."/>
        </authorList>
    </citation>
    <scope>NUCLEOTIDE SEQUENCE [LARGE SCALE GENOMIC DNA]</scope>
    <source>
        <strain evidence="8 9">DSM 108380</strain>
    </source>
</reference>
<dbReference type="SMART" id="SM00240">
    <property type="entry name" value="FHA"/>
    <property type="match status" value="1"/>
</dbReference>
<keyword evidence="3 4" id="KW-0067">ATP-binding</keyword>
<evidence type="ECO:0000256" key="5">
    <source>
        <dbReference type="SAM" id="MobiDB-lite"/>
    </source>
</evidence>
<evidence type="ECO:0000256" key="2">
    <source>
        <dbReference type="ARBA" id="ARBA00022741"/>
    </source>
</evidence>
<feature type="domain" description="Protein kinase" evidence="7">
    <location>
        <begin position="156"/>
        <end position="443"/>
    </location>
</feature>
<dbReference type="InterPro" id="IPR008271">
    <property type="entry name" value="Ser/Thr_kinase_AS"/>
</dbReference>
<evidence type="ECO:0000259" key="7">
    <source>
        <dbReference type="PROSITE" id="PS50011"/>
    </source>
</evidence>
<comment type="similarity">
    <text evidence="1">Belongs to the protein kinase superfamily. CAMK Ser/Thr protein kinase family. CHEK2 subfamily.</text>
</comment>
<evidence type="ECO:0000256" key="4">
    <source>
        <dbReference type="PROSITE-ProRule" id="PRU10141"/>
    </source>
</evidence>
<dbReference type="PANTHER" id="PTHR24347">
    <property type="entry name" value="SERINE/THREONINE-PROTEIN KINASE"/>
    <property type="match status" value="1"/>
</dbReference>
<dbReference type="AlphaFoldDB" id="A0A8H4VZF6"/>
<proteinExistence type="inferred from homology"/>
<dbReference type="InterPro" id="IPR017441">
    <property type="entry name" value="Protein_kinase_ATP_BS"/>
</dbReference>
<feature type="compositionally biased region" description="Basic and acidic residues" evidence="5">
    <location>
        <begin position="621"/>
        <end position="632"/>
    </location>
</feature>
<feature type="compositionally biased region" description="Basic and acidic residues" evidence="5">
    <location>
        <begin position="640"/>
        <end position="650"/>
    </location>
</feature>
<evidence type="ECO:0000313" key="9">
    <source>
        <dbReference type="Proteomes" id="UP000566819"/>
    </source>
</evidence>
<dbReference type="GO" id="GO:0005524">
    <property type="term" value="F:ATP binding"/>
    <property type="evidence" value="ECO:0007669"/>
    <property type="project" value="UniProtKB-UniRule"/>
</dbReference>
<comment type="caution">
    <text evidence="8">The sequence shown here is derived from an EMBL/GenBank/DDBJ whole genome shotgun (WGS) entry which is preliminary data.</text>
</comment>
<sequence length="687" mass="78376">MADEAFPYSDVFDDDVHYADSIAFLEIVNENHEAIQDISIYPGRDIRVGRDSKCYHRIDDPRVSKQHFRIYSIIYEQGQAQEIPPLVYCEDLESSNGTYINGVLIGIIGRERIGHLLSDGDVIEIRPFWRFLFHQPSYDTVSRSTTELNDLQERYTVSDRILGKGHFGAVYLAKETSTLKQMACKIVNLDVASKKHTQRKSYPEEIQSWDVQLRRAAEGRQMATREIKILSRLDHPHIINLKKAFCGKDMLYIFTDLAPGGDLFSYLESNSGTLEDWHARVISRQVVLAIKFMHSKGIAHRDIKPENVLIMQTDYGGRVVLTDFGLANSVDTRTGRLKSIVGSEGFIAPEVEEDKGYTMAVDLWSLGVLTACLLTGNSMIPRDELSQLSQVQIANRFLAINDTCQRDRWTTLSEGAQRFLRDLFVMDPAKRMTASDALEHPWYKKPTSEAVLLEDRYHKIIRFWKKRNEDEQVIENLPGRILPQADARVGPKLRRKLPDVSQSPYFSLDRHLYQRPQPTRRTILETLHESGSHFLPSEGVNIDLGHTVARKERDVRVISVSAKDLFGMSQQMDPVTQSEPIIQSKGDLCEVLVDLTRDASTSGIELSAASSRDVFENSSAEESHAKSQEHGDRKRKRSRKESWDPEDRRIHSNVSKALPPYTSAKIFKDAIAKEKQKARRESKKRGF</sequence>
<dbReference type="EMBL" id="JAAMPI010000804">
    <property type="protein sequence ID" value="KAF4628498.1"/>
    <property type="molecule type" value="Genomic_DNA"/>
</dbReference>
<feature type="compositionally biased region" description="Polar residues" evidence="5">
    <location>
        <begin position="609"/>
        <end position="620"/>
    </location>
</feature>
<dbReference type="InterPro" id="IPR000719">
    <property type="entry name" value="Prot_kinase_dom"/>
</dbReference>
<dbReference type="GO" id="GO:0004672">
    <property type="term" value="F:protein kinase activity"/>
    <property type="evidence" value="ECO:0007669"/>
    <property type="project" value="InterPro"/>
</dbReference>
<dbReference type="SUPFAM" id="SSF49879">
    <property type="entry name" value="SMAD/FHA domain"/>
    <property type="match status" value="1"/>
</dbReference>
<protein>
    <submittedName>
        <fullName evidence="8">Uncharacterized protein</fullName>
    </submittedName>
</protein>
<feature type="region of interest" description="Disordered" evidence="5">
    <location>
        <begin position="609"/>
        <end position="658"/>
    </location>
</feature>
<evidence type="ECO:0000256" key="3">
    <source>
        <dbReference type="ARBA" id="ARBA00022840"/>
    </source>
</evidence>
<dbReference type="InterPro" id="IPR011009">
    <property type="entry name" value="Kinase-like_dom_sf"/>
</dbReference>
<dbReference type="Proteomes" id="UP000566819">
    <property type="component" value="Unassembled WGS sequence"/>
</dbReference>
<dbReference type="OrthoDB" id="74764at2759"/>
<dbReference type="PROSITE" id="PS50006">
    <property type="entry name" value="FHA_DOMAIN"/>
    <property type="match status" value="1"/>
</dbReference>
<dbReference type="Pfam" id="PF00498">
    <property type="entry name" value="FHA"/>
    <property type="match status" value="1"/>
</dbReference>
<keyword evidence="2 4" id="KW-0547">Nucleotide-binding</keyword>
<dbReference type="CDD" id="cd22670">
    <property type="entry name" value="FHA_MEK1-like"/>
    <property type="match status" value="1"/>
</dbReference>
<accession>A0A8H4VZF6</accession>
<gene>
    <name evidence="8" type="ORF">G7Y89_g9659</name>
</gene>
<feature type="binding site" evidence="4">
    <location>
        <position position="185"/>
    </location>
    <ligand>
        <name>ATP</name>
        <dbReference type="ChEBI" id="CHEBI:30616"/>
    </ligand>
</feature>
<dbReference type="SMART" id="SM00220">
    <property type="entry name" value="S_TKc"/>
    <property type="match status" value="1"/>
</dbReference>
<evidence type="ECO:0000259" key="6">
    <source>
        <dbReference type="PROSITE" id="PS50006"/>
    </source>
</evidence>
<organism evidence="8 9">
    <name type="scientific">Cudoniella acicularis</name>
    <dbReference type="NCBI Taxonomy" id="354080"/>
    <lineage>
        <taxon>Eukaryota</taxon>
        <taxon>Fungi</taxon>
        <taxon>Dikarya</taxon>
        <taxon>Ascomycota</taxon>
        <taxon>Pezizomycotina</taxon>
        <taxon>Leotiomycetes</taxon>
        <taxon>Helotiales</taxon>
        <taxon>Tricladiaceae</taxon>
        <taxon>Cudoniella</taxon>
    </lineage>
</organism>
<keyword evidence="9" id="KW-1185">Reference proteome</keyword>
<evidence type="ECO:0000256" key="1">
    <source>
        <dbReference type="ARBA" id="ARBA00005575"/>
    </source>
</evidence>
<dbReference type="PROSITE" id="PS00108">
    <property type="entry name" value="PROTEIN_KINASE_ST"/>
    <property type="match status" value="1"/>
</dbReference>
<evidence type="ECO:0000313" key="8">
    <source>
        <dbReference type="EMBL" id="KAF4628498.1"/>
    </source>
</evidence>
<dbReference type="InterPro" id="IPR008984">
    <property type="entry name" value="SMAD_FHA_dom_sf"/>
</dbReference>
<feature type="domain" description="FHA" evidence="6">
    <location>
        <begin position="46"/>
        <end position="105"/>
    </location>
</feature>
<dbReference type="Gene3D" id="1.10.510.10">
    <property type="entry name" value="Transferase(Phosphotransferase) domain 1"/>
    <property type="match status" value="1"/>
</dbReference>
<dbReference type="PROSITE" id="PS00107">
    <property type="entry name" value="PROTEIN_KINASE_ATP"/>
    <property type="match status" value="1"/>
</dbReference>
<dbReference type="Gene3D" id="2.60.200.20">
    <property type="match status" value="1"/>
</dbReference>
<dbReference type="SUPFAM" id="SSF56112">
    <property type="entry name" value="Protein kinase-like (PK-like)"/>
    <property type="match status" value="1"/>
</dbReference>
<dbReference type="PROSITE" id="PS50011">
    <property type="entry name" value="PROTEIN_KINASE_DOM"/>
    <property type="match status" value="1"/>
</dbReference>
<dbReference type="InterPro" id="IPR000253">
    <property type="entry name" value="FHA_dom"/>
</dbReference>
<dbReference type="Pfam" id="PF00069">
    <property type="entry name" value="Pkinase"/>
    <property type="match status" value="1"/>
</dbReference>
<name>A0A8H4VZF6_9HELO</name>